<dbReference type="GO" id="GO:0016747">
    <property type="term" value="F:acyltransferase activity, transferring groups other than amino-acyl groups"/>
    <property type="evidence" value="ECO:0007669"/>
    <property type="project" value="InterPro"/>
</dbReference>
<dbReference type="AlphaFoldDB" id="A0A9D1PY25"/>
<evidence type="ECO:0000313" key="3">
    <source>
        <dbReference type="Proteomes" id="UP000886752"/>
    </source>
</evidence>
<accession>A0A9D1PY25</accession>
<dbReference type="Proteomes" id="UP000886752">
    <property type="component" value="Unassembled WGS sequence"/>
</dbReference>
<dbReference type="CDD" id="cd04301">
    <property type="entry name" value="NAT_SF"/>
    <property type="match status" value="1"/>
</dbReference>
<evidence type="ECO:0000259" key="1">
    <source>
        <dbReference type="PROSITE" id="PS51186"/>
    </source>
</evidence>
<dbReference type="PANTHER" id="PTHR43305">
    <property type="entry name" value="FAMILY N-ACETYLTRANSFERASE, PUTATIVE (AFU_ORTHOLOGUE AFUA_2G01380)-RELATED"/>
    <property type="match status" value="1"/>
</dbReference>
<evidence type="ECO:0000313" key="2">
    <source>
        <dbReference type="EMBL" id="HIW01403.1"/>
    </source>
</evidence>
<dbReference type="SUPFAM" id="SSF55729">
    <property type="entry name" value="Acyl-CoA N-acyltransferases (Nat)"/>
    <property type="match status" value="1"/>
</dbReference>
<dbReference type="EMBL" id="DXHV01000080">
    <property type="protein sequence ID" value="HIW01403.1"/>
    <property type="molecule type" value="Genomic_DNA"/>
</dbReference>
<sequence>MEIRDGRAWMSEVRALIGEYTRTLGRDLTFQNLEEELQHPEEKYAPPHGELLVAVHEDMVVGMVAYHRHSAVRCEMKRLYIIPSMRRQHVGEALVEAIIRRATQAGYEEMVLDTLEGMKAARHLYDKCNYSA</sequence>
<dbReference type="PROSITE" id="PS51186">
    <property type="entry name" value="GNAT"/>
    <property type="match status" value="1"/>
</dbReference>
<reference evidence="2" key="2">
    <citation type="submission" date="2021-04" db="EMBL/GenBank/DDBJ databases">
        <authorList>
            <person name="Gilroy R."/>
        </authorList>
    </citation>
    <scope>NUCLEOTIDE SEQUENCE</scope>
    <source>
        <strain evidence="2">ChiHecec2B26-446</strain>
    </source>
</reference>
<comment type="caution">
    <text evidence="2">The sequence shown here is derived from an EMBL/GenBank/DDBJ whole genome shotgun (WGS) entry which is preliminary data.</text>
</comment>
<dbReference type="PANTHER" id="PTHR43305:SF1">
    <property type="entry name" value="FAMILY N-ACETYLTRANSFERASE, PUTATIVE (AFU_ORTHOLOGUE AFUA_2G01380)-RELATED"/>
    <property type="match status" value="1"/>
</dbReference>
<dbReference type="Pfam" id="PF00583">
    <property type="entry name" value="Acetyltransf_1"/>
    <property type="match status" value="1"/>
</dbReference>
<feature type="domain" description="N-acetyltransferase" evidence="1">
    <location>
        <begin position="1"/>
        <end position="132"/>
    </location>
</feature>
<dbReference type="InterPro" id="IPR052777">
    <property type="entry name" value="Acetyltransferase_Enz"/>
</dbReference>
<protein>
    <submittedName>
        <fullName evidence="2">GNAT family N-acetyltransferase</fullName>
    </submittedName>
</protein>
<name>A0A9D1PY25_9BACT</name>
<gene>
    <name evidence="2" type="ORF">H9894_09505</name>
</gene>
<organism evidence="2 3">
    <name type="scientific">Candidatus Desulfovibrio intestinipullorum</name>
    <dbReference type="NCBI Taxonomy" id="2838536"/>
    <lineage>
        <taxon>Bacteria</taxon>
        <taxon>Pseudomonadati</taxon>
        <taxon>Thermodesulfobacteriota</taxon>
        <taxon>Desulfovibrionia</taxon>
        <taxon>Desulfovibrionales</taxon>
        <taxon>Desulfovibrionaceae</taxon>
        <taxon>Desulfovibrio</taxon>
    </lineage>
</organism>
<reference evidence="2" key="1">
    <citation type="journal article" date="2021" name="PeerJ">
        <title>Extensive microbial diversity within the chicken gut microbiome revealed by metagenomics and culture.</title>
        <authorList>
            <person name="Gilroy R."/>
            <person name="Ravi A."/>
            <person name="Getino M."/>
            <person name="Pursley I."/>
            <person name="Horton D.L."/>
            <person name="Alikhan N.F."/>
            <person name="Baker D."/>
            <person name="Gharbi K."/>
            <person name="Hall N."/>
            <person name="Watson M."/>
            <person name="Adriaenssens E.M."/>
            <person name="Foster-Nyarko E."/>
            <person name="Jarju S."/>
            <person name="Secka A."/>
            <person name="Antonio M."/>
            <person name="Oren A."/>
            <person name="Chaudhuri R.R."/>
            <person name="La Ragione R."/>
            <person name="Hildebrand F."/>
            <person name="Pallen M.J."/>
        </authorList>
    </citation>
    <scope>NUCLEOTIDE SEQUENCE</scope>
    <source>
        <strain evidence="2">ChiHecec2B26-446</strain>
    </source>
</reference>
<dbReference type="InterPro" id="IPR000182">
    <property type="entry name" value="GNAT_dom"/>
</dbReference>
<dbReference type="Gene3D" id="3.40.630.30">
    <property type="match status" value="1"/>
</dbReference>
<dbReference type="InterPro" id="IPR016181">
    <property type="entry name" value="Acyl_CoA_acyltransferase"/>
</dbReference>
<proteinExistence type="predicted"/>